<sequence>MAMHDSALLNALIAWSSSHLSLRDKAFHQVAMHNRLAALRDLRLSLQSSPANVETNLAITLVLCSMESIMADNDKAWYLHLMGAAGIISSRTSIEPGNGLDSSQLLQTFEDATTGRWLLRNFAYHDILMAVALDRMPLLPSHLFVQLDEVPMADSYFGLASEILEILYLIINLNAQIKSLKDHTSNYTKALPVSISDISATFTSLESRLKAWTCPPSNDKSLILLAESYRSSALLYLYRVVRRGLPNRVDSLSIKITHEVAAMVTNIDKMPTRSLPECTLLFPIFLAGGEATEEAHIKSIRHKMLDMIESRGFRNVEVALCILEKLWRLNLERKTSQAKGTVDWLDIVQQDGVLLSLS</sequence>
<reference evidence="3" key="2">
    <citation type="submission" date="2023-01" db="EMBL/GenBank/DDBJ databases">
        <authorList>
            <person name="Petersen C."/>
        </authorList>
    </citation>
    <scope>NUCLEOTIDE SEQUENCE</scope>
    <source>
        <strain evidence="3">IBT 15450</strain>
    </source>
</reference>
<comment type="caution">
    <text evidence="3">The sequence shown here is derived from an EMBL/GenBank/DDBJ whole genome shotgun (WGS) entry which is preliminary data.</text>
</comment>
<dbReference type="GO" id="GO:0000976">
    <property type="term" value="F:transcription cis-regulatory region binding"/>
    <property type="evidence" value="ECO:0007669"/>
    <property type="project" value="TreeGrafter"/>
</dbReference>
<comment type="subcellular location">
    <subcellularLocation>
        <location evidence="1">Nucleus</location>
    </subcellularLocation>
</comment>
<dbReference type="EMBL" id="JAQJZL010000004">
    <property type="protein sequence ID" value="KAJ6045021.1"/>
    <property type="molecule type" value="Genomic_DNA"/>
</dbReference>
<evidence type="ECO:0000256" key="2">
    <source>
        <dbReference type="ARBA" id="ARBA00023242"/>
    </source>
</evidence>
<keyword evidence="2" id="KW-0539">Nucleus</keyword>
<name>A0AAD6IG47_PENCN</name>
<protein>
    <submittedName>
        <fullName evidence="3">Uncharacterized protein</fullName>
    </submittedName>
</protein>
<dbReference type="GO" id="GO:0003700">
    <property type="term" value="F:DNA-binding transcription factor activity"/>
    <property type="evidence" value="ECO:0007669"/>
    <property type="project" value="TreeGrafter"/>
</dbReference>
<dbReference type="Pfam" id="PF11951">
    <property type="entry name" value="Fungal_trans_2"/>
    <property type="match status" value="1"/>
</dbReference>
<organism evidence="3 4">
    <name type="scientific">Penicillium canescens</name>
    <dbReference type="NCBI Taxonomy" id="5083"/>
    <lineage>
        <taxon>Eukaryota</taxon>
        <taxon>Fungi</taxon>
        <taxon>Dikarya</taxon>
        <taxon>Ascomycota</taxon>
        <taxon>Pezizomycotina</taxon>
        <taxon>Eurotiomycetes</taxon>
        <taxon>Eurotiomycetidae</taxon>
        <taxon>Eurotiales</taxon>
        <taxon>Aspergillaceae</taxon>
        <taxon>Penicillium</taxon>
    </lineage>
</organism>
<evidence type="ECO:0000313" key="4">
    <source>
        <dbReference type="Proteomes" id="UP001219568"/>
    </source>
</evidence>
<evidence type="ECO:0000313" key="3">
    <source>
        <dbReference type="EMBL" id="KAJ6045021.1"/>
    </source>
</evidence>
<keyword evidence="4" id="KW-1185">Reference proteome</keyword>
<evidence type="ECO:0000256" key="1">
    <source>
        <dbReference type="ARBA" id="ARBA00004123"/>
    </source>
</evidence>
<dbReference type="PANTHER" id="PTHR37534">
    <property type="entry name" value="TRANSCRIPTIONAL ACTIVATOR PROTEIN UGA3"/>
    <property type="match status" value="1"/>
</dbReference>
<dbReference type="AlphaFoldDB" id="A0AAD6IG47"/>
<gene>
    <name evidence="3" type="ORF">N7460_006376</name>
</gene>
<dbReference type="Proteomes" id="UP001219568">
    <property type="component" value="Unassembled WGS sequence"/>
</dbReference>
<accession>A0AAD6IG47</accession>
<dbReference type="GO" id="GO:0005634">
    <property type="term" value="C:nucleus"/>
    <property type="evidence" value="ECO:0007669"/>
    <property type="project" value="UniProtKB-SubCell"/>
</dbReference>
<dbReference type="InterPro" id="IPR021858">
    <property type="entry name" value="Fun_TF"/>
</dbReference>
<dbReference type="PANTHER" id="PTHR37534:SF7">
    <property type="entry name" value="TRANSCRIPTIONAL ACTIVATOR PROTEIN UGA3"/>
    <property type="match status" value="1"/>
</dbReference>
<proteinExistence type="predicted"/>
<dbReference type="GO" id="GO:0045944">
    <property type="term" value="P:positive regulation of transcription by RNA polymerase II"/>
    <property type="evidence" value="ECO:0007669"/>
    <property type="project" value="TreeGrafter"/>
</dbReference>
<reference evidence="3" key="1">
    <citation type="journal article" date="2023" name="IMA Fungus">
        <title>Comparative genomic study of the Penicillium genus elucidates a diverse pangenome and 15 lateral gene transfer events.</title>
        <authorList>
            <person name="Petersen C."/>
            <person name="Sorensen T."/>
            <person name="Nielsen M.R."/>
            <person name="Sondergaard T.E."/>
            <person name="Sorensen J.L."/>
            <person name="Fitzpatrick D.A."/>
            <person name="Frisvad J.C."/>
            <person name="Nielsen K.L."/>
        </authorList>
    </citation>
    <scope>NUCLEOTIDE SEQUENCE</scope>
    <source>
        <strain evidence="3">IBT 15450</strain>
    </source>
</reference>